<dbReference type="GO" id="GO:0005576">
    <property type="term" value="C:extracellular region"/>
    <property type="evidence" value="ECO:0007669"/>
    <property type="project" value="UniProtKB-SubCell"/>
</dbReference>
<keyword evidence="13" id="KW-1185">Reference proteome</keyword>
<dbReference type="InterPro" id="IPR002110">
    <property type="entry name" value="Ankyrin_rpt"/>
</dbReference>
<evidence type="ECO:0000313" key="12">
    <source>
        <dbReference type="EMBL" id="GFR01801.1"/>
    </source>
</evidence>
<keyword evidence="6" id="KW-0800">Toxin</keyword>
<keyword evidence="5" id="KW-1052">Target cell membrane</keyword>
<evidence type="ECO:0000313" key="13">
    <source>
        <dbReference type="Proteomes" id="UP000887116"/>
    </source>
</evidence>
<evidence type="ECO:0000256" key="1">
    <source>
        <dbReference type="ARBA" id="ARBA00004175"/>
    </source>
</evidence>
<dbReference type="InterPro" id="IPR036770">
    <property type="entry name" value="Ankyrin_rpt-contain_sf"/>
</dbReference>
<evidence type="ECO:0000256" key="2">
    <source>
        <dbReference type="ARBA" id="ARBA00004613"/>
    </source>
</evidence>
<dbReference type="GO" id="GO:0006887">
    <property type="term" value="P:exocytosis"/>
    <property type="evidence" value="ECO:0007669"/>
    <property type="project" value="UniProtKB-KW"/>
</dbReference>
<dbReference type="PROSITE" id="PS50297">
    <property type="entry name" value="ANK_REP_REGION"/>
    <property type="match status" value="1"/>
</dbReference>
<evidence type="ECO:0000256" key="7">
    <source>
        <dbReference type="ARBA" id="ARBA00022699"/>
    </source>
</evidence>
<evidence type="ECO:0000256" key="4">
    <source>
        <dbReference type="ARBA" id="ARBA00022525"/>
    </source>
</evidence>
<keyword evidence="7" id="KW-0528">Neurotoxin</keyword>
<dbReference type="EMBL" id="BMAO01015457">
    <property type="protein sequence ID" value="GFR01801.1"/>
    <property type="molecule type" value="Genomic_DNA"/>
</dbReference>
<dbReference type="GO" id="GO:0044231">
    <property type="term" value="C:host cell presynaptic membrane"/>
    <property type="evidence" value="ECO:0007669"/>
    <property type="project" value="UniProtKB-KW"/>
</dbReference>
<protein>
    <submittedName>
        <fullName evidence="12">Ankyrin repeat-containing protein,Ankyrin repeats</fullName>
    </submittedName>
</protein>
<keyword evidence="9" id="KW-1053">Target membrane</keyword>
<sequence length="519" mass="59700">MGIDLSALATNADKLDECIDKNKKREQDRKDEQLYGIIERKVKKEEHKREKPRSRDGTLKKCRRLFEEGASSEVLTKLEESLRGQEKYYRYYVQCFLPVLGKLIKQSKKISNETKEQAISEITYNSKYCSNSITHNQNDRRNSEDSEAESGYGSDVEDDHKVEISNEITNSNALLLKAIKNGNNRKFKKYLKDCTNVNGIKDEKGNNILHLIASLEKKQKCKFLGALIKTVTEEDLAQLVDSKNSKSQDALQVALINKITKEKHESHTIQDNDNTLKFLTKLLEHGASHDQLELPEESLKKLSKGQNEYYCKFLKKLAKKAELKQEIKIKTEAKVKEIVAHTVNTPNSNSDYPLHLAIKNNDKELFKELLQEGANISLEGANKNNALHHIALLKGEYKIKYLKLILDFEKKGVISSEKLHKAINAQNKDDKYPAQVALIRQTEKIPSKLKDFSRWVRSRPTKHYYTAEFCAELLQNGAENKSDHITIPKEHRKQKYYQTTKRIKDITGVSPDPENTRRT</sequence>
<proteinExistence type="predicted"/>
<keyword evidence="10" id="KW-0040">ANK repeat</keyword>
<comment type="subcellular location">
    <subcellularLocation>
        <location evidence="2">Secreted</location>
    </subcellularLocation>
    <subcellularLocation>
        <location evidence="1">Target cell membrane</location>
    </subcellularLocation>
</comment>
<evidence type="ECO:0000256" key="9">
    <source>
        <dbReference type="ARBA" id="ARBA00023298"/>
    </source>
</evidence>
<evidence type="ECO:0000256" key="11">
    <source>
        <dbReference type="SAM" id="MobiDB-lite"/>
    </source>
</evidence>
<dbReference type="Gene3D" id="1.25.40.20">
    <property type="entry name" value="Ankyrin repeat-containing domain"/>
    <property type="match status" value="2"/>
</dbReference>
<evidence type="ECO:0000256" key="6">
    <source>
        <dbReference type="ARBA" id="ARBA00022656"/>
    </source>
</evidence>
<keyword evidence="4" id="KW-0964">Secreted</keyword>
<evidence type="ECO:0000256" key="10">
    <source>
        <dbReference type="PROSITE-ProRule" id="PRU00023"/>
    </source>
</evidence>
<keyword evidence="9" id="KW-0472">Membrane</keyword>
<dbReference type="SUPFAM" id="SSF48403">
    <property type="entry name" value="Ankyrin repeat"/>
    <property type="match status" value="1"/>
</dbReference>
<dbReference type="SMART" id="SM00248">
    <property type="entry name" value="ANK"/>
    <property type="match status" value="1"/>
</dbReference>
<dbReference type="PROSITE" id="PS50088">
    <property type="entry name" value="ANK_REPEAT"/>
    <property type="match status" value="1"/>
</dbReference>
<dbReference type="AlphaFoldDB" id="A0A8X6GC79"/>
<gene>
    <name evidence="12" type="primary">WPAU_0474</name>
    <name evidence="12" type="ORF">TNCT_733111</name>
</gene>
<dbReference type="Pfam" id="PF12796">
    <property type="entry name" value="Ank_2"/>
    <property type="match status" value="1"/>
</dbReference>
<name>A0A8X6GC79_TRICU</name>
<dbReference type="GO" id="GO:0090729">
    <property type="term" value="F:toxin activity"/>
    <property type="evidence" value="ECO:0007669"/>
    <property type="project" value="UniProtKB-KW"/>
</dbReference>
<evidence type="ECO:0000256" key="8">
    <source>
        <dbReference type="ARBA" id="ARBA00023028"/>
    </source>
</evidence>
<accession>A0A8X6GC79</accession>
<feature type="region of interest" description="Disordered" evidence="11">
    <location>
        <begin position="134"/>
        <end position="156"/>
    </location>
</feature>
<organism evidence="12 13">
    <name type="scientific">Trichonephila clavata</name>
    <name type="common">Joro spider</name>
    <name type="synonym">Nephila clavata</name>
    <dbReference type="NCBI Taxonomy" id="2740835"/>
    <lineage>
        <taxon>Eukaryota</taxon>
        <taxon>Metazoa</taxon>
        <taxon>Ecdysozoa</taxon>
        <taxon>Arthropoda</taxon>
        <taxon>Chelicerata</taxon>
        <taxon>Arachnida</taxon>
        <taxon>Araneae</taxon>
        <taxon>Araneomorphae</taxon>
        <taxon>Entelegynae</taxon>
        <taxon>Araneoidea</taxon>
        <taxon>Nephilidae</taxon>
        <taxon>Trichonephila</taxon>
    </lineage>
</organism>
<comment type="caution">
    <text evidence="12">The sequence shown here is derived from an EMBL/GenBank/DDBJ whole genome shotgun (WGS) entry which is preliminary data.</text>
</comment>
<feature type="repeat" description="ANK" evidence="10">
    <location>
        <begin position="349"/>
        <end position="381"/>
    </location>
</feature>
<evidence type="ECO:0000256" key="5">
    <source>
        <dbReference type="ARBA" id="ARBA00022537"/>
    </source>
</evidence>
<dbReference type="Proteomes" id="UP000887116">
    <property type="component" value="Unassembled WGS sequence"/>
</dbReference>
<dbReference type="OrthoDB" id="8331457at2759"/>
<keyword evidence="3" id="KW-0268">Exocytosis</keyword>
<dbReference type="GO" id="GO:0044218">
    <property type="term" value="C:other organism cell membrane"/>
    <property type="evidence" value="ECO:0007669"/>
    <property type="project" value="UniProtKB-KW"/>
</dbReference>
<evidence type="ECO:0000256" key="3">
    <source>
        <dbReference type="ARBA" id="ARBA00022483"/>
    </source>
</evidence>
<keyword evidence="8" id="KW-0638">Presynaptic neurotoxin</keyword>
<reference evidence="12" key="1">
    <citation type="submission" date="2020-07" db="EMBL/GenBank/DDBJ databases">
        <title>Multicomponent nature underlies the extraordinary mechanical properties of spider dragline silk.</title>
        <authorList>
            <person name="Kono N."/>
            <person name="Nakamura H."/>
            <person name="Mori M."/>
            <person name="Yoshida Y."/>
            <person name="Ohtoshi R."/>
            <person name="Malay A.D."/>
            <person name="Moran D.A.P."/>
            <person name="Tomita M."/>
            <person name="Numata K."/>
            <person name="Arakawa K."/>
        </authorList>
    </citation>
    <scope>NUCLEOTIDE SEQUENCE</scope>
</reference>